<dbReference type="InterPro" id="IPR017926">
    <property type="entry name" value="GATASE"/>
</dbReference>
<keyword evidence="6" id="KW-0547">Nucleotide-binding</keyword>
<comment type="similarity">
    <text evidence="2">Belongs to the CTP synthase family.</text>
</comment>
<comment type="catalytic activity">
    <reaction evidence="11">
        <text>UTP + L-glutamine + ATP + H2O = CTP + L-glutamate + ADP + phosphate + 2 H(+)</text>
        <dbReference type="Rhea" id="RHEA:26426"/>
        <dbReference type="ChEBI" id="CHEBI:15377"/>
        <dbReference type="ChEBI" id="CHEBI:15378"/>
        <dbReference type="ChEBI" id="CHEBI:29985"/>
        <dbReference type="ChEBI" id="CHEBI:30616"/>
        <dbReference type="ChEBI" id="CHEBI:37563"/>
        <dbReference type="ChEBI" id="CHEBI:43474"/>
        <dbReference type="ChEBI" id="CHEBI:46398"/>
        <dbReference type="ChEBI" id="CHEBI:58359"/>
        <dbReference type="ChEBI" id="CHEBI:456216"/>
        <dbReference type="EC" id="6.3.4.2"/>
    </reaction>
</comment>
<dbReference type="InterPro" id="IPR017456">
    <property type="entry name" value="CTP_synthase_N"/>
</dbReference>
<keyword evidence="7" id="KW-0067">ATP-binding</keyword>
<evidence type="ECO:0000259" key="14">
    <source>
        <dbReference type="Pfam" id="PF06418"/>
    </source>
</evidence>
<keyword evidence="10" id="KW-0665">Pyrimidine biosynthesis</keyword>
<dbReference type="InterPro" id="IPR029062">
    <property type="entry name" value="Class_I_gatase-like"/>
</dbReference>
<evidence type="ECO:0000256" key="11">
    <source>
        <dbReference type="ARBA" id="ARBA00047781"/>
    </source>
</evidence>
<feature type="domain" description="Glutamine amidotransferase" evidence="13">
    <location>
        <begin position="301"/>
        <end position="532"/>
    </location>
</feature>
<dbReference type="InterPro" id="IPR004468">
    <property type="entry name" value="CTP_synthase"/>
</dbReference>
<dbReference type="GO" id="GO:0005829">
    <property type="term" value="C:cytosol"/>
    <property type="evidence" value="ECO:0007669"/>
    <property type="project" value="TreeGrafter"/>
</dbReference>
<dbReference type="GO" id="GO:0044210">
    <property type="term" value="P:'de novo' CTP biosynthetic process"/>
    <property type="evidence" value="ECO:0007669"/>
    <property type="project" value="UniProtKB-UniPathway"/>
</dbReference>
<evidence type="ECO:0000313" key="15">
    <source>
        <dbReference type="EMBL" id="SUZ86889.1"/>
    </source>
</evidence>
<protein>
    <recommendedName>
        <fullName evidence="12">CTP synthase</fullName>
        <ecNumber evidence="3">6.3.4.2</ecNumber>
    </recommendedName>
</protein>
<evidence type="ECO:0000256" key="6">
    <source>
        <dbReference type="ARBA" id="ARBA00022741"/>
    </source>
</evidence>
<dbReference type="AlphaFoldDB" id="A0A381R7V3"/>
<accession>A0A381R7V3</accession>
<dbReference type="InterPro" id="IPR027417">
    <property type="entry name" value="P-loop_NTPase"/>
</dbReference>
<organism evidence="15">
    <name type="scientific">marine metagenome</name>
    <dbReference type="NCBI Taxonomy" id="408172"/>
    <lineage>
        <taxon>unclassified sequences</taxon>
        <taxon>metagenomes</taxon>
        <taxon>ecological metagenomes</taxon>
    </lineage>
</organism>
<dbReference type="GO" id="GO:0019856">
    <property type="term" value="P:pyrimidine nucleobase biosynthetic process"/>
    <property type="evidence" value="ECO:0007669"/>
    <property type="project" value="TreeGrafter"/>
</dbReference>
<keyword evidence="8" id="KW-0460">Magnesium</keyword>
<dbReference type="CDD" id="cd01746">
    <property type="entry name" value="GATase1_CTP_Synthase"/>
    <property type="match status" value="1"/>
</dbReference>
<dbReference type="NCBIfam" id="TIGR00337">
    <property type="entry name" value="PyrG"/>
    <property type="match status" value="1"/>
</dbReference>
<dbReference type="GO" id="GO:0003883">
    <property type="term" value="F:CTP synthase activity"/>
    <property type="evidence" value="ECO:0007669"/>
    <property type="project" value="UniProtKB-EC"/>
</dbReference>
<evidence type="ECO:0000256" key="12">
    <source>
        <dbReference type="ARBA" id="ARBA00070745"/>
    </source>
</evidence>
<evidence type="ECO:0000256" key="2">
    <source>
        <dbReference type="ARBA" id="ARBA00007533"/>
    </source>
</evidence>
<keyword evidence="9" id="KW-0315">Glutamine amidotransferase</keyword>
<evidence type="ECO:0000256" key="8">
    <source>
        <dbReference type="ARBA" id="ARBA00022842"/>
    </source>
</evidence>
<dbReference type="UniPathway" id="UPA00159">
    <property type="reaction ID" value="UER00277"/>
</dbReference>
<evidence type="ECO:0000256" key="5">
    <source>
        <dbReference type="ARBA" id="ARBA00022723"/>
    </source>
</evidence>
<dbReference type="FunFam" id="3.40.50.300:FF:000009">
    <property type="entry name" value="CTP synthase"/>
    <property type="match status" value="1"/>
</dbReference>
<evidence type="ECO:0000259" key="13">
    <source>
        <dbReference type="Pfam" id="PF00117"/>
    </source>
</evidence>
<dbReference type="GO" id="GO:0046872">
    <property type="term" value="F:metal ion binding"/>
    <property type="evidence" value="ECO:0007669"/>
    <property type="project" value="UniProtKB-KW"/>
</dbReference>
<proteinExistence type="inferred from homology"/>
<keyword evidence="4" id="KW-0436">Ligase</keyword>
<dbReference type="Gene3D" id="3.40.50.300">
    <property type="entry name" value="P-loop containing nucleotide triphosphate hydrolases"/>
    <property type="match status" value="1"/>
</dbReference>
<evidence type="ECO:0000256" key="3">
    <source>
        <dbReference type="ARBA" id="ARBA00012291"/>
    </source>
</evidence>
<dbReference type="PANTHER" id="PTHR11550:SF0">
    <property type="entry name" value="CTP SYNTHASE-RELATED"/>
    <property type="match status" value="1"/>
</dbReference>
<evidence type="ECO:0000256" key="9">
    <source>
        <dbReference type="ARBA" id="ARBA00022962"/>
    </source>
</evidence>
<gene>
    <name evidence="15" type="ORF">METZ01_LOCUS39743</name>
</gene>
<dbReference type="Pfam" id="PF00117">
    <property type="entry name" value="GATase"/>
    <property type="match status" value="1"/>
</dbReference>
<reference evidence="15" key="1">
    <citation type="submission" date="2018-05" db="EMBL/GenBank/DDBJ databases">
        <authorList>
            <person name="Lanie J.A."/>
            <person name="Ng W.-L."/>
            <person name="Kazmierczak K.M."/>
            <person name="Andrzejewski T.M."/>
            <person name="Davidsen T.M."/>
            <person name="Wayne K.J."/>
            <person name="Tettelin H."/>
            <person name="Glass J.I."/>
            <person name="Rusch D."/>
            <person name="Podicherti R."/>
            <person name="Tsui H.-C.T."/>
            <person name="Winkler M.E."/>
        </authorList>
    </citation>
    <scope>NUCLEOTIDE SEQUENCE</scope>
</reference>
<dbReference type="FunFam" id="3.40.50.880:FF:000002">
    <property type="entry name" value="CTP synthase"/>
    <property type="match status" value="1"/>
</dbReference>
<keyword evidence="5" id="KW-0479">Metal-binding</keyword>
<dbReference type="PROSITE" id="PS51273">
    <property type="entry name" value="GATASE_TYPE_1"/>
    <property type="match status" value="1"/>
</dbReference>
<dbReference type="Pfam" id="PF06418">
    <property type="entry name" value="CTP_synth_N"/>
    <property type="match status" value="1"/>
</dbReference>
<dbReference type="SUPFAM" id="SSF52317">
    <property type="entry name" value="Class I glutamine amidotransferase-like"/>
    <property type="match status" value="1"/>
</dbReference>
<evidence type="ECO:0000256" key="7">
    <source>
        <dbReference type="ARBA" id="ARBA00022840"/>
    </source>
</evidence>
<dbReference type="EC" id="6.3.4.2" evidence="3"/>
<dbReference type="GO" id="GO:0005524">
    <property type="term" value="F:ATP binding"/>
    <property type="evidence" value="ECO:0007669"/>
    <property type="project" value="UniProtKB-KW"/>
</dbReference>
<dbReference type="PANTHER" id="PTHR11550">
    <property type="entry name" value="CTP SYNTHASE"/>
    <property type="match status" value="1"/>
</dbReference>
<evidence type="ECO:0000256" key="1">
    <source>
        <dbReference type="ARBA" id="ARBA00005171"/>
    </source>
</evidence>
<dbReference type="HAMAP" id="MF_01227">
    <property type="entry name" value="PyrG"/>
    <property type="match status" value="1"/>
</dbReference>
<evidence type="ECO:0000256" key="10">
    <source>
        <dbReference type="ARBA" id="ARBA00022975"/>
    </source>
</evidence>
<dbReference type="NCBIfam" id="NF003792">
    <property type="entry name" value="PRK05380.1"/>
    <property type="match status" value="1"/>
</dbReference>
<dbReference type="Gene3D" id="3.40.50.880">
    <property type="match status" value="1"/>
</dbReference>
<evidence type="ECO:0000256" key="4">
    <source>
        <dbReference type="ARBA" id="ARBA00022598"/>
    </source>
</evidence>
<comment type="pathway">
    <text evidence="1">Pyrimidine metabolism; CTP biosynthesis via de novo pathway; CTP from UDP: step 2/2.</text>
</comment>
<dbReference type="SUPFAM" id="SSF52540">
    <property type="entry name" value="P-loop containing nucleoside triphosphate hydrolases"/>
    <property type="match status" value="1"/>
</dbReference>
<feature type="domain" description="CTP synthase N-terminal" evidence="14">
    <location>
        <begin position="4"/>
        <end position="265"/>
    </location>
</feature>
<dbReference type="GO" id="GO:0042802">
    <property type="term" value="F:identical protein binding"/>
    <property type="evidence" value="ECO:0007669"/>
    <property type="project" value="TreeGrafter"/>
</dbReference>
<dbReference type="CDD" id="cd03113">
    <property type="entry name" value="CTPS_N"/>
    <property type="match status" value="1"/>
</dbReference>
<name>A0A381R7V3_9ZZZZ</name>
<dbReference type="GO" id="GO:0097268">
    <property type="term" value="C:cytoophidium"/>
    <property type="evidence" value="ECO:0007669"/>
    <property type="project" value="UniProtKB-ARBA"/>
</dbReference>
<dbReference type="InterPro" id="IPR033828">
    <property type="entry name" value="GATase1_CTP_Synthase"/>
</dbReference>
<dbReference type="EMBL" id="UINC01001704">
    <property type="protein sequence ID" value="SUZ86889.1"/>
    <property type="molecule type" value="Genomic_DNA"/>
</dbReference>
<sequence length="541" mass="60129">MSNFIFVTGGVVSALGKGVTSASLGAILEARGLKIGMMKLDPYLNVDPGTMSPYQHGEVFVTEDGTETDLDLGHYERYVNTITSKSSNFTAGKIYETVIAKERRGDYLGATVQVIPHVTDQIKEYIWSGSKDFDVTLVEIGGTVGDIESLPFIEAIRQMGIEKDNYEVAYVHLTLVPYIRASAEIKTKPTQHSVRELRAIGIQPDALVCRSELPLPEEHFDKIALFTNVNKKAVISAHDADDIYQIPLILKEQGLDQIIIEKLKLDAPEADLSEWQKILDAKANSKSTVKIGMIGKYADFKDSYISLSEAIRHAGFNASTNIEIIYVESEEIQREGTDELDQLDAILIPGGFGDRGIEGMIHSIEYARLSKLPFLGICLGMQAAVIEYSRNVLGLNDANSTEFNSKTSAPVIALITEWQNGDGSLQNRDENSELGGTMRLGAQECLLQDGTNAKAIYGNDSVFERHRHRYEFNSNYRKQLEDHQLIFSGFSKDGLAEMIEIKDHPWFIGCQFHPEFTSSPLKGHPLFQSFIQAAVEYSKKK</sequence>